<evidence type="ECO:0000256" key="1">
    <source>
        <dbReference type="SAM" id="SignalP"/>
    </source>
</evidence>
<keyword evidence="3" id="KW-1185">Reference proteome</keyword>
<protein>
    <submittedName>
        <fullName evidence="2">Uncharacterized protein</fullName>
    </submittedName>
</protein>
<dbReference type="OrthoDB" id="5959267at2"/>
<feature type="chain" id="PRO_5021390616" evidence="1">
    <location>
        <begin position="27"/>
        <end position="132"/>
    </location>
</feature>
<dbReference type="Proteomes" id="UP000316093">
    <property type="component" value="Chromosome"/>
</dbReference>
<proteinExistence type="predicted"/>
<evidence type="ECO:0000313" key="3">
    <source>
        <dbReference type="Proteomes" id="UP000316093"/>
    </source>
</evidence>
<dbReference type="AlphaFoldDB" id="A0A4Y5YZB0"/>
<dbReference type="KEGG" id="lpy:FIV34_02530"/>
<organism evidence="2 3">
    <name type="scientific">Luteibacter pinisoli</name>
    <dbReference type="NCBI Taxonomy" id="2589080"/>
    <lineage>
        <taxon>Bacteria</taxon>
        <taxon>Pseudomonadati</taxon>
        <taxon>Pseudomonadota</taxon>
        <taxon>Gammaproteobacteria</taxon>
        <taxon>Lysobacterales</taxon>
        <taxon>Rhodanobacteraceae</taxon>
        <taxon>Luteibacter</taxon>
    </lineage>
</organism>
<evidence type="ECO:0000313" key="2">
    <source>
        <dbReference type="EMBL" id="QDE38154.1"/>
    </source>
</evidence>
<keyword evidence="1" id="KW-0732">Signal</keyword>
<feature type="signal peptide" evidence="1">
    <location>
        <begin position="1"/>
        <end position="26"/>
    </location>
</feature>
<dbReference type="EMBL" id="CP041046">
    <property type="protein sequence ID" value="QDE38154.1"/>
    <property type="molecule type" value="Genomic_DNA"/>
</dbReference>
<name>A0A4Y5YZB0_9GAMM</name>
<accession>A0A4Y5YZB0</accession>
<reference evidence="2 3" key="1">
    <citation type="submission" date="2019-06" db="EMBL/GenBank/DDBJ databases">
        <title>A complete genome sequence for Luteibacter pinisoli MAH-14.</title>
        <authorList>
            <person name="Baltrus D.A."/>
        </authorList>
    </citation>
    <scope>NUCLEOTIDE SEQUENCE [LARGE SCALE GENOMIC DNA]</scope>
    <source>
        <strain evidence="2 3">MAH-14</strain>
    </source>
</reference>
<gene>
    <name evidence="2" type="ORF">FIV34_02530</name>
</gene>
<dbReference type="RefSeq" id="WP_139979360.1">
    <property type="nucleotide sequence ID" value="NZ_CP041046.1"/>
</dbReference>
<sequence>MSQGKLTLTFAALASLLALAMADAHAAVPAGETWRGVVSGGSAMVRASLERIGDRVALRFGEPRNCRIDAELLQEDAAGARFRFQPVANGGHFCDQLYPGELRVAITASGASVAFTHHGHAWSGELPLAGKP</sequence>